<feature type="region of interest" description="Disordered" evidence="6">
    <location>
        <begin position="361"/>
        <end position="457"/>
    </location>
</feature>
<evidence type="ECO:0000256" key="4">
    <source>
        <dbReference type="ARBA" id="ARBA00023242"/>
    </source>
</evidence>
<evidence type="ECO:0000313" key="7">
    <source>
        <dbReference type="Proteomes" id="UP000695022"/>
    </source>
</evidence>
<evidence type="ECO:0000256" key="1">
    <source>
        <dbReference type="ARBA" id="ARBA00004123"/>
    </source>
</evidence>
<accession>A0ABM1E1Y6</accession>
<dbReference type="Pfam" id="PF21227">
    <property type="entry name" value="Myb_DNA-binding_7"/>
    <property type="match status" value="1"/>
</dbReference>
<dbReference type="InterPro" id="IPR003822">
    <property type="entry name" value="PAH"/>
</dbReference>
<organism evidence="7 8">
    <name type="scientific">Priapulus caudatus</name>
    <name type="common">Priapulid worm</name>
    <dbReference type="NCBI Taxonomy" id="37621"/>
    <lineage>
        <taxon>Eukaryota</taxon>
        <taxon>Metazoa</taxon>
        <taxon>Ecdysozoa</taxon>
        <taxon>Scalidophora</taxon>
        <taxon>Priapulida</taxon>
        <taxon>Priapulimorpha</taxon>
        <taxon>Priapulimorphida</taxon>
        <taxon>Priapulidae</taxon>
        <taxon>Priapulus</taxon>
    </lineage>
</organism>
<keyword evidence="3" id="KW-0804">Transcription</keyword>
<keyword evidence="2" id="KW-0805">Transcription regulation</keyword>
<dbReference type="SUPFAM" id="SSF47762">
    <property type="entry name" value="PAH2 domain"/>
    <property type="match status" value="2"/>
</dbReference>
<dbReference type="GeneID" id="106808139"/>
<evidence type="ECO:0000313" key="8">
    <source>
        <dbReference type="RefSeq" id="XP_014666207.1"/>
    </source>
</evidence>
<feature type="compositionally biased region" description="Polar residues" evidence="6">
    <location>
        <begin position="418"/>
        <end position="429"/>
    </location>
</feature>
<evidence type="ECO:0000256" key="5">
    <source>
        <dbReference type="PROSITE-ProRule" id="PRU00810"/>
    </source>
</evidence>
<dbReference type="Gene3D" id="1.20.1160.11">
    <property type="entry name" value="Paired amphipathic helix"/>
    <property type="match status" value="1"/>
</dbReference>
<dbReference type="SUPFAM" id="SSF46689">
    <property type="entry name" value="Homeodomain-like"/>
    <property type="match status" value="1"/>
</dbReference>
<sequence length="680" mass="74401">MASSRLLLPKVKNFIYISPVKKAVQILNKRAAGRPPGKRALLPQLNRSGAGSEGEGMGEEEVRKEKESQEPPSVALVFSERFEEEREAVAVEEKGNKTDIMSQLMVASTTIQYGQKSGAPAKREKKTKKQLEQESTLSLITPGLVENDPQREDRDTVLARSYLNKLRAELADHEEVYMEVLRLLYEFGQQNAEERDPVQVYFRRLPAHFQKALRVMAQYQDKLITRWRDLRDTLRPLLKGHSHLLEEFSMFFPEERPTASMLTGYEEIELGDGDEDARSGIAADGYEEIRNPDLGDDYGGKKCQCECHVNTNDQMFMARKKHCTPCSMRFIDGNMYVRFPGSKGLQLAKIVFHPDRATVGAAAADHQHKMPSSSAAAERSHSGHRSVDVSEKSQVTADHKPVARPVEARAPVSEKTATKPSSLAGQSVVKQARQPAASTAQVAPPYLGGGGRRATSDGRREIQICDVDIELVGDSPEGAGKSSSERAAEAATFGAVSGHAGDLPAHIFSTDSMESMAACVDHSATALTVPPVMLKVADGEPGGSTISSKAFDLCTGTKEQNSEQLDVALFVVEMSSPRSASQGSAAVETSSVRPSMSAKNITRAECGSRIVVWTRDDDRYVLQMCQKLEPSEETFVKIAENLPDKTAKDVEGRFKELLCLLCEAESSATQSEGDGSDEDC</sequence>
<dbReference type="Gene3D" id="1.10.10.60">
    <property type="entry name" value="Homeodomain-like"/>
    <property type="match status" value="1"/>
</dbReference>
<evidence type="ECO:0000256" key="2">
    <source>
        <dbReference type="ARBA" id="ARBA00023015"/>
    </source>
</evidence>
<dbReference type="PANTHER" id="PTHR16088:SF3">
    <property type="entry name" value="GON-4-LIKE PROTEIN"/>
    <property type="match status" value="1"/>
</dbReference>
<dbReference type="PROSITE" id="PS51477">
    <property type="entry name" value="PAH"/>
    <property type="match status" value="1"/>
</dbReference>
<dbReference type="Proteomes" id="UP000695022">
    <property type="component" value="Unplaced"/>
</dbReference>
<dbReference type="InterPro" id="IPR036600">
    <property type="entry name" value="PAH_sf"/>
</dbReference>
<comment type="subcellular location">
    <subcellularLocation>
        <location evidence="1 5">Nucleus</location>
    </subcellularLocation>
</comment>
<evidence type="ECO:0000256" key="6">
    <source>
        <dbReference type="SAM" id="MobiDB-lite"/>
    </source>
</evidence>
<proteinExistence type="predicted"/>
<feature type="compositionally biased region" description="Basic and acidic residues" evidence="6">
    <location>
        <begin position="60"/>
        <end position="69"/>
    </location>
</feature>
<feature type="region of interest" description="Disordered" evidence="6">
    <location>
        <begin position="31"/>
        <end position="73"/>
    </location>
</feature>
<feature type="region of interest" description="Disordered" evidence="6">
    <location>
        <begin position="115"/>
        <end position="134"/>
    </location>
</feature>
<protein>
    <submittedName>
        <fullName evidence="8">GON-4-like protein isoform X2</fullName>
    </submittedName>
</protein>
<keyword evidence="7" id="KW-1185">Reference proteome</keyword>
<dbReference type="InterPro" id="IPR009057">
    <property type="entry name" value="Homeodomain-like_sf"/>
</dbReference>
<gene>
    <name evidence="8" type="primary">LOC106808139</name>
</gene>
<feature type="compositionally biased region" description="Basic and acidic residues" evidence="6">
    <location>
        <begin position="378"/>
        <end position="401"/>
    </location>
</feature>
<keyword evidence="4 5" id="KW-0539">Nucleus</keyword>
<reference evidence="8" key="1">
    <citation type="submission" date="2025-08" db="UniProtKB">
        <authorList>
            <consortium name="RefSeq"/>
        </authorList>
    </citation>
    <scope>IDENTIFICATION</scope>
</reference>
<evidence type="ECO:0000256" key="3">
    <source>
        <dbReference type="ARBA" id="ARBA00023163"/>
    </source>
</evidence>
<dbReference type="RefSeq" id="XP_014666207.1">
    <property type="nucleotide sequence ID" value="XM_014810721.1"/>
</dbReference>
<name>A0ABM1E1Y6_PRICU</name>
<dbReference type="PANTHER" id="PTHR16088">
    <property type="entry name" value="YY1 ASSOCIATED PROTEIN-RELATED"/>
    <property type="match status" value="1"/>
</dbReference>
<dbReference type="InterPro" id="IPR052435">
    <property type="entry name" value="YY1-Transcr_Regul"/>
</dbReference>